<sequence>MVAKTPIEVLIADFLKSKGYTKTLTTFQNEAGITLPSTDGYFESLQEIVDDRQKYLEHSTQVSQGLKNLAIDDHELLSLIKPWQYTNVAHHAPLSFSGASLGLDLTIIDDLKIGGDSAPSKQCLLVSGNDKILRIVDITDYSTLAISDPIDSGSIFKSFVAIPGTSYVMSGAMDGLVYFFKVSDDDHKSPKKLQLIKKHKIHRRVILKINYLPIDDHSGYLASIGFDSSLNVIKLSIDHGSIEIKDISRIYTLSNPTDLYCFNYKASFTKSPIPLFLISRTDSTLLSFFTLDSHGLKIVEVSRVSLNDAEFSSYQFTPVNLSVYNPSSDAHTIDQQSIDEDVTKTPLISIATSHQPYLRIITTKFPNLQVELESIRNNSDGDDGDDAVVVSDNCNQELVGKTLRGMIISNVVTTVAQDKYSKHVIHWKTNGSGVWIAGDDGIIRGVNFSKNDYTEVAQLKSHDGEFGARIICLAGTTKGGKEILFSSSSDKQIFVWQ</sequence>
<organism evidence="1 2">
    <name type="scientific">Saccharomycopsis crataegensis</name>
    <dbReference type="NCBI Taxonomy" id="43959"/>
    <lineage>
        <taxon>Eukaryota</taxon>
        <taxon>Fungi</taxon>
        <taxon>Dikarya</taxon>
        <taxon>Ascomycota</taxon>
        <taxon>Saccharomycotina</taxon>
        <taxon>Saccharomycetes</taxon>
        <taxon>Saccharomycopsidaceae</taxon>
        <taxon>Saccharomycopsis</taxon>
    </lineage>
</organism>
<protein>
    <recommendedName>
        <fullName evidence="3">LisH domain-containing protein</fullName>
    </recommendedName>
</protein>
<dbReference type="InterPro" id="IPR001680">
    <property type="entry name" value="WD40_rpt"/>
</dbReference>
<evidence type="ECO:0000313" key="1">
    <source>
        <dbReference type="EMBL" id="GMM35758.1"/>
    </source>
</evidence>
<evidence type="ECO:0008006" key="3">
    <source>
        <dbReference type="Google" id="ProtNLM"/>
    </source>
</evidence>
<dbReference type="Proteomes" id="UP001360560">
    <property type="component" value="Unassembled WGS sequence"/>
</dbReference>
<dbReference type="EMBL" id="BTFZ01000011">
    <property type="protein sequence ID" value="GMM35758.1"/>
    <property type="molecule type" value="Genomic_DNA"/>
</dbReference>
<accession>A0AAV5QNM0</accession>
<dbReference type="AlphaFoldDB" id="A0AAV5QNM0"/>
<dbReference type="SMART" id="SM00667">
    <property type="entry name" value="LisH"/>
    <property type="match status" value="1"/>
</dbReference>
<name>A0AAV5QNM0_9ASCO</name>
<dbReference type="InterPro" id="IPR006594">
    <property type="entry name" value="LisH"/>
</dbReference>
<dbReference type="GeneID" id="90073733"/>
<dbReference type="RefSeq" id="XP_064852754.1">
    <property type="nucleotide sequence ID" value="XM_064996682.1"/>
</dbReference>
<evidence type="ECO:0000313" key="2">
    <source>
        <dbReference type="Proteomes" id="UP001360560"/>
    </source>
</evidence>
<dbReference type="PROSITE" id="PS50896">
    <property type="entry name" value="LISH"/>
    <property type="match status" value="1"/>
</dbReference>
<dbReference type="InterPro" id="IPR036322">
    <property type="entry name" value="WD40_repeat_dom_sf"/>
</dbReference>
<proteinExistence type="predicted"/>
<keyword evidence="2" id="KW-1185">Reference proteome</keyword>
<comment type="caution">
    <text evidence="1">The sequence shown here is derived from an EMBL/GenBank/DDBJ whole genome shotgun (WGS) entry which is preliminary data.</text>
</comment>
<dbReference type="Gene3D" id="2.130.10.10">
    <property type="entry name" value="YVTN repeat-like/Quinoprotein amine dehydrogenase"/>
    <property type="match status" value="1"/>
</dbReference>
<dbReference type="InterPro" id="IPR015943">
    <property type="entry name" value="WD40/YVTN_repeat-like_dom_sf"/>
</dbReference>
<dbReference type="SMART" id="SM00320">
    <property type="entry name" value="WD40"/>
    <property type="match status" value="2"/>
</dbReference>
<reference evidence="1 2" key="1">
    <citation type="journal article" date="2023" name="Elife">
        <title>Identification of key yeast species and microbe-microbe interactions impacting larval growth of Drosophila in the wild.</title>
        <authorList>
            <person name="Mure A."/>
            <person name="Sugiura Y."/>
            <person name="Maeda R."/>
            <person name="Honda K."/>
            <person name="Sakurai N."/>
            <person name="Takahashi Y."/>
            <person name="Watada M."/>
            <person name="Katoh T."/>
            <person name="Gotoh A."/>
            <person name="Gotoh Y."/>
            <person name="Taniguchi I."/>
            <person name="Nakamura K."/>
            <person name="Hayashi T."/>
            <person name="Katayama T."/>
            <person name="Uemura T."/>
            <person name="Hattori Y."/>
        </authorList>
    </citation>
    <scope>NUCLEOTIDE SEQUENCE [LARGE SCALE GENOMIC DNA]</scope>
    <source>
        <strain evidence="1 2">SC-9</strain>
    </source>
</reference>
<dbReference type="SUPFAM" id="SSF50978">
    <property type="entry name" value="WD40 repeat-like"/>
    <property type="match status" value="1"/>
</dbReference>
<gene>
    <name evidence="1" type="ORF">DASC09_030830</name>
</gene>